<accession>A0A482W9A9</accession>
<name>A0A482W9A9_ASBVE</name>
<reference evidence="1 2" key="1">
    <citation type="submission" date="2017-03" db="EMBL/GenBank/DDBJ databases">
        <title>Genome of the blue death feigning beetle - Asbolus verrucosus.</title>
        <authorList>
            <person name="Rider S.D."/>
        </authorList>
    </citation>
    <scope>NUCLEOTIDE SEQUENCE [LARGE SCALE GENOMIC DNA]</scope>
    <source>
        <strain evidence="1">Butters</strain>
        <tissue evidence="1">Head and leg muscle</tissue>
    </source>
</reference>
<dbReference type="OrthoDB" id="6708437at2759"/>
<keyword evidence="2" id="KW-1185">Reference proteome</keyword>
<comment type="caution">
    <text evidence="1">The sequence shown here is derived from an EMBL/GenBank/DDBJ whole genome shotgun (WGS) entry which is preliminary data.</text>
</comment>
<dbReference type="Proteomes" id="UP000292052">
    <property type="component" value="Unassembled WGS sequence"/>
</dbReference>
<dbReference type="AlphaFoldDB" id="A0A482W9A9"/>
<evidence type="ECO:0000313" key="2">
    <source>
        <dbReference type="Proteomes" id="UP000292052"/>
    </source>
</evidence>
<sequence length="213" mass="24918">MATSIVKCHAGAGDGMPRHFVSKSDYRRYVKKWQDRARLYKIGSPKTPWGLKFQPRIDTEKDFFNNKYQNVVKGYQNLAAMEKFRHRSQEEWRWLHYQGARLEKNCKNICEDFRKASISSDITKRETSPKNPFLKLFSNLRVTSIWDTSYQDKRDERTNLVEVAEPFGHNSLYSHLEPVSGEVNLQLFDFPALKFSDNGHVNSFLDYIIKGVG</sequence>
<proteinExistence type="predicted"/>
<organism evidence="1 2">
    <name type="scientific">Asbolus verrucosus</name>
    <name type="common">Desert ironclad beetle</name>
    <dbReference type="NCBI Taxonomy" id="1661398"/>
    <lineage>
        <taxon>Eukaryota</taxon>
        <taxon>Metazoa</taxon>
        <taxon>Ecdysozoa</taxon>
        <taxon>Arthropoda</taxon>
        <taxon>Hexapoda</taxon>
        <taxon>Insecta</taxon>
        <taxon>Pterygota</taxon>
        <taxon>Neoptera</taxon>
        <taxon>Endopterygota</taxon>
        <taxon>Coleoptera</taxon>
        <taxon>Polyphaga</taxon>
        <taxon>Cucujiformia</taxon>
        <taxon>Tenebrionidae</taxon>
        <taxon>Pimeliinae</taxon>
        <taxon>Asbolus</taxon>
    </lineage>
</organism>
<dbReference type="EMBL" id="QDEB01014893">
    <property type="protein sequence ID" value="RZC41694.1"/>
    <property type="molecule type" value="Genomic_DNA"/>
</dbReference>
<protein>
    <submittedName>
        <fullName evidence="1">Uncharacterized protein</fullName>
    </submittedName>
</protein>
<evidence type="ECO:0000313" key="1">
    <source>
        <dbReference type="EMBL" id="RZC41694.1"/>
    </source>
</evidence>
<gene>
    <name evidence="1" type="ORF">BDFB_003654</name>
</gene>